<evidence type="ECO:0000259" key="1">
    <source>
        <dbReference type="Pfam" id="PF07905"/>
    </source>
</evidence>
<dbReference type="Gene3D" id="1.10.10.2840">
    <property type="entry name" value="PucR C-terminal helix-turn-helix domain"/>
    <property type="match status" value="1"/>
</dbReference>
<gene>
    <name evidence="3" type="ORF">H7K45_22520</name>
</gene>
<dbReference type="AlphaFoldDB" id="A0A9X2Z8A9"/>
<evidence type="ECO:0000259" key="2">
    <source>
        <dbReference type="Pfam" id="PF13556"/>
    </source>
</evidence>
<accession>A0A9X2Z8A9</accession>
<dbReference type="InterPro" id="IPR051448">
    <property type="entry name" value="CdaR-like_regulators"/>
</dbReference>
<dbReference type="Pfam" id="PF13556">
    <property type="entry name" value="HTH_30"/>
    <property type="match status" value="1"/>
</dbReference>
<keyword evidence="4" id="KW-1185">Reference proteome</keyword>
<dbReference type="EMBL" id="JACKVK010000011">
    <property type="protein sequence ID" value="MCV7423332.1"/>
    <property type="molecule type" value="Genomic_DNA"/>
</dbReference>
<dbReference type="Proteomes" id="UP001141629">
    <property type="component" value="Unassembled WGS sequence"/>
</dbReference>
<dbReference type="InterPro" id="IPR042070">
    <property type="entry name" value="PucR_C-HTH_sf"/>
</dbReference>
<dbReference type="InterPro" id="IPR025736">
    <property type="entry name" value="PucR_C-HTH_dom"/>
</dbReference>
<name>A0A9X2Z8A9_9MYCO</name>
<dbReference type="Pfam" id="PF07905">
    <property type="entry name" value="PucR"/>
    <property type="match status" value="1"/>
</dbReference>
<reference evidence="3" key="2">
    <citation type="journal article" date="2022" name="BMC Genomics">
        <title>Comparative genome analysis of mycobacteria focusing on tRNA and non-coding RNA.</title>
        <authorList>
            <person name="Behra P.R.K."/>
            <person name="Pettersson B.M.F."/>
            <person name="Ramesh M."/>
            <person name="Das S."/>
            <person name="Dasgupta S."/>
            <person name="Kirsebom L.A."/>
        </authorList>
    </citation>
    <scope>NUCLEOTIDE SEQUENCE</scope>
    <source>
        <strain evidence="3">DSM 44838</strain>
    </source>
</reference>
<comment type="caution">
    <text evidence="3">The sequence shown here is derived from an EMBL/GenBank/DDBJ whole genome shotgun (WGS) entry which is preliminary data.</text>
</comment>
<dbReference type="RefSeq" id="WP_263998213.1">
    <property type="nucleotide sequence ID" value="NZ_JACKVK010000011.1"/>
</dbReference>
<protein>
    <submittedName>
        <fullName evidence="3">PucR family transcriptional regulator</fullName>
    </submittedName>
</protein>
<dbReference type="PANTHER" id="PTHR33744">
    <property type="entry name" value="CARBOHYDRATE DIACID REGULATOR"/>
    <property type="match status" value="1"/>
</dbReference>
<feature type="domain" description="PucR C-terminal helix-turn-helix" evidence="2">
    <location>
        <begin position="428"/>
        <end position="485"/>
    </location>
</feature>
<dbReference type="PANTHER" id="PTHR33744:SF1">
    <property type="entry name" value="DNA-BINDING TRANSCRIPTIONAL ACTIVATOR ADER"/>
    <property type="match status" value="1"/>
</dbReference>
<proteinExistence type="predicted"/>
<sequence length="491" mass="52320">MITVADVVADPTLNLHVVAGSTGLGRRVTSAHVSELVAPRDWLRGGELLMTVGLLLPMTVPRCQDYLSECDAAGVAGVALGVGHGLPYVDCPDELRQAAEEVGVPLLVVPDETPFIAVTKWVFETIAAQERHDLQTAMEINRTLTAVATNAAPLAALVSAWSAASDTPCVVCDGRGRLLAATSTADPAFVDRACRAPFDPRAGRGSWAMVGEVEVHAVGADVPLAYVVLRADMDATSRNSSTVLVSLIALDVERRNLSDQTEWRRRGQVLTQLLRPGIKRERAQHLSASIGLTGEFLQVAVISADDPDALAFRVHLGLDGALVRVHGATVEVAYCDPAALAKAVAAHADGRPAGIGAVTAPETLAVSAMQARSLLPISEQLGRVVSASEGETVSLLLSLGPPEVVRGFADAVLAPLDHLDPRDRLESLRTLDQWLRVNGAWDPAAQRLSLHRNTVRNRIDRIAALTGRRLDDGEDRMELWLALKARAALPR</sequence>
<evidence type="ECO:0000313" key="4">
    <source>
        <dbReference type="Proteomes" id="UP001141629"/>
    </source>
</evidence>
<feature type="domain" description="Purine catabolism PurC-like" evidence="1">
    <location>
        <begin position="6"/>
        <end position="126"/>
    </location>
</feature>
<organism evidence="3 4">
    <name type="scientific">Mycobacterium yunnanensis</name>
    <dbReference type="NCBI Taxonomy" id="368477"/>
    <lineage>
        <taxon>Bacteria</taxon>
        <taxon>Bacillati</taxon>
        <taxon>Actinomycetota</taxon>
        <taxon>Actinomycetes</taxon>
        <taxon>Mycobacteriales</taxon>
        <taxon>Mycobacteriaceae</taxon>
        <taxon>Mycobacterium</taxon>
    </lineage>
</organism>
<dbReference type="InterPro" id="IPR012914">
    <property type="entry name" value="PucR_dom"/>
</dbReference>
<evidence type="ECO:0000313" key="3">
    <source>
        <dbReference type="EMBL" id="MCV7423332.1"/>
    </source>
</evidence>
<reference evidence="3" key="1">
    <citation type="submission" date="2020-07" db="EMBL/GenBank/DDBJ databases">
        <authorList>
            <person name="Pettersson B.M.F."/>
            <person name="Behra P.R.K."/>
            <person name="Ramesh M."/>
            <person name="Das S."/>
            <person name="Dasgupta S."/>
            <person name="Kirsebom L.A."/>
        </authorList>
    </citation>
    <scope>NUCLEOTIDE SEQUENCE</scope>
    <source>
        <strain evidence="3">DSM 44838</strain>
    </source>
</reference>